<dbReference type="Pfam" id="PF20020">
    <property type="entry name" value="DUF6431"/>
    <property type="match status" value="1"/>
</dbReference>
<keyword evidence="3" id="KW-1185">Reference proteome</keyword>
<dbReference type="EMBL" id="JBIMSN010000179">
    <property type="protein sequence ID" value="MFH5232931.1"/>
    <property type="molecule type" value="Genomic_DNA"/>
</dbReference>
<organism evidence="2 3">
    <name type="scientific">Antrihabitans spumae</name>
    <dbReference type="NCBI Taxonomy" id="3373370"/>
    <lineage>
        <taxon>Bacteria</taxon>
        <taxon>Bacillati</taxon>
        <taxon>Actinomycetota</taxon>
        <taxon>Actinomycetes</taxon>
        <taxon>Mycobacteriales</taxon>
        <taxon>Nocardiaceae</taxon>
        <taxon>Antrihabitans</taxon>
    </lineage>
</organism>
<reference evidence="2 3" key="1">
    <citation type="submission" date="2024-10" db="EMBL/GenBank/DDBJ databases">
        <authorList>
            <person name="Riesco R."/>
        </authorList>
    </citation>
    <scope>NUCLEOTIDE SEQUENCE [LARGE SCALE GENOMIC DNA]</scope>
    <source>
        <strain evidence="2 3">NCIMB 15450</strain>
    </source>
</reference>
<dbReference type="RefSeq" id="WP_395127845.1">
    <property type="nucleotide sequence ID" value="NZ_JBIMSN010000179.1"/>
</dbReference>
<evidence type="ECO:0000259" key="1">
    <source>
        <dbReference type="Pfam" id="PF20020"/>
    </source>
</evidence>
<gene>
    <name evidence="2" type="ORF">ACHIRB_30850</name>
</gene>
<feature type="domain" description="DUF6431" evidence="1">
    <location>
        <begin position="21"/>
        <end position="88"/>
    </location>
</feature>
<proteinExistence type="predicted"/>
<comment type="caution">
    <text evidence="2">The sequence shown here is derived from an EMBL/GenBank/DDBJ whole genome shotgun (WGS) entry which is preliminary data.</text>
</comment>
<name>A0ABW7KH13_9NOCA</name>
<dbReference type="Proteomes" id="UP001609219">
    <property type="component" value="Unassembled WGS sequence"/>
</dbReference>
<sequence>MIVIRNPADTDSYLSGDGMACPNCAGPLSRWGHGRNRTVRSLGAATTTVRPQRLRCRDCHSTHIVLPAELQPRRADTTEVIATALTHKANGLGHRRI</sequence>
<evidence type="ECO:0000313" key="2">
    <source>
        <dbReference type="EMBL" id="MFH5232931.1"/>
    </source>
</evidence>
<protein>
    <submittedName>
        <fullName evidence="2">DUF6431 domain-containing protein</fullName>
    </submittedName>
</protein>
<dbReference type="InterPro" id="IPR045536">
    <property type="entry name" value="DUF6431"/>
</dbReference>
<feature type="non-terminal residue" evidence="2">
    <location>
        <position position="97"/>
    </location>
</feature>
<evidence type="ECO:0000313" key="3">
    <source>
        <dbReference type="Proteomes" id="UP001609219"/>
    </source>
</evidence>
<accession>A0ABW7KH13</accession>